<dbReference type="EMBL" id="ARYL01000002">
    <property type="protein sequence ID" value="KDA04194.1"/>
    <property type="molecule type" value="Genomic_DNA"/>
</dbReference>
<reference evidence="1 2" key="1">
    <citation type="journal article" date="2014" name="Antonie Van Leeuwenhoek">
        <title>Hyphomonas beringensis sp. nov. and Hyphomonas chukchiensis sp. nov., isolated from surface seawater of the Bering Sea and Chukchi Sea.</title>
        <authorList>
            <person name="Li C."/>
            <person name="Lai Q."/>
            <person name="Li G."/>
            <person name="Dong C."/>
            <person name="Wang J."/>
            <person name="Liao Y."/>
            <person name="Shao Z."/>
        </authorList>
    </citation>
    <scope>NUCLEOTIDE SEQUENCE [LARGE SCALE GENOMIC DNA]</scope>
    <source>
        <strain evidence="1 2">SCH89</strain>
    </source>
</reference>
<dbReference type="Proteomes" id="UP000024942">
    <property type="component" value="Unassembled WGS sequence"/>
</dbReference>
<name>A0A059GBS3_9PROT</name>
<accession>A0A059GBS3</accession>
<proteinExistence type="predicted"/>
<keyword evidence="2" id="KW-1185">Reference proteome</keyword>
<evidence type="ECO:0000313" key="2">
    <source>
        <dbReference type="Proteomes" id="UP000024942"/>
    </source>
</evidence>
<dbReference type="OrthoDB" id="7620148at2"/>
<dbReference type="RefSeq" id="WP_035535678.1">
    <property type="nucleotide sequence ID" value="NZ_ARYL01000002.1"/>
</dbReference>
<evidence type="ECO:0008006" key="3">
    <source>
        <dbReference type="Google" id="ProtNLM"/>
    </source>
</evidence>
<dbReference type="AlphaFoldDB" id="A0A059GBS3"/>
<sequence>MRTLNGLRADERFALDLMAAIRADAETVCSPDAVELVSVTIDVTGADVVGEPAFKARVDRKTRTVLFTGGSASCGDTVVMTATAVYRIVSA</sequence>
<comment type="caution">
    <text evidence="1">The sequence shown here is derived from an EMBL/GenBank/DDBJ whole genome shotgun (WGS) entry which is preliminary data.</text>
</comment>
<gene>
    <name evidence="1" type="ORF">HOC_02631</name>
</gene>
<dbReference type="PATRIC" id="fig|1280953.3.peg.531"/>
<protein>
    <recommendedName>
        <fullName evidence="3">Thioesterase domain-containing protein</fullName>
    </recommendedName>
</protein>
<evidence type="ECO:0000313" key="1">
    <source>
        <dbReference type="EMBL" id="KDA04194.1"/>
    </source>
</evidence>
<dbReference type="Gene3D" id="3.10.129.10">
    <property type="entry name" value="Hotdog Thioesterase"/>
    <property type="match status" value="1"/>
</dbReference>
<organism evidence="1 2">
    <name type="scientific">Hyphomonas oceanitis SCH89</name>
    <dbReference type="NCBI Taxonomy" id="1280953"/>
    <lineage>
        <taxon>Bacteria</taxon>
        <taxon>Pseudomonadati</taxon>
        <taxon>Pseudomonadota</taxon>
        <taxon>Alphaproteobacteria</taxon>
        <taxon>Hyphomonadales</taxon>
        <taxon>Hyphomonadaceae</taxon>
        <taxon>Hyphomonas</taxon>
    </lineage>
</organism>